<keyword evidence="2" id="KW-0378">Hydrolase</keyword>
<dbReference type="GO" id="GO:0016799">
    <property type="term" value="F:hydrolase activity, hydrolyzing N-glycosyl compounds"/>
    <property type="evidence" value="ECO:0007669"/>
    <property type="project" value="InterPro"/>
</dbReference>
<dbReference type="PANTHER" id="PTHR43264">
    <property type="match status" value="1"/>
</dbReference>
<evidence type="ECO:0000313" key="3">
    <source>
        <dbReference type="Proteomes" id="UP000547209"/>
    </source>
</evidence>
<organism evidence="2 3">
    <name type="scientific">Cohnella nanjingensis</name>
    <dbReference type="NCBI Taxonomy" id="1387779"/>
    <lineage>
        <taxon>Bacteria</taxon>
        <taxon>Bacillati</taxon>
        <taxon>Bacillota</taxon>
        <taxon>Bacilli</taxon>
        <taxon>Bacillales</taxon>
        <taxon>Paenibacillaceae</taxon>
        <taxon>Cohnella</taxon>
    </lineage>
</organism>
<feature type="domain" description="Inosine/uridine-preferring nucleoside hydrolase" evidence="1">
    <location>
        <begin position="11"/>
        <end position="268"/>
    </location>
</feature>
<dbReference type="InterPro" id="IPR001910">
    <property type="entry name" value="Inosine/uridine_hydrolase_dom"/>
</dbReference>
<dbReference type="SUPFAM" id="SSF53590">
    <property type="entry name" value="Nucleoside hydrolase"/>
    <property type="match status" value="1"/>
</dbReference>
<accession>A0A7X0RS75</accession>
<dbReference type="Gene3D" id="3.90.245.10">
    <property type="entry name" value="Ribonucleoside hydrolase-like"/>
    <property type="match status" value="1"/>
</dbReference>
<dbReference type="Proteomes" id="UP000547209">
    <property type="component" value="Unassembled WGS sequence"/>
</dbReference>
<dbReference type="Pfam" id="PF01156">
    <property type="entry name" value="IU_nuc_hydro"/>
    <property type="match status" value="1"/>
</dbReference>
<reference evidence="2 3" key="1">
    <citation type="submission" date="2020-08" db="EMBL/GenBank/DDBJ databases">
        <title>Cohnella phylogeny.</title>
        <authorList>
            <person name="Dunlap C."/>
        </authorList>
    </citation>
    <scope>NUCLEOTIDE SEQUENCE [LARGE SCALE GENOMIC DNA]</scope>
    <source>
        <strain evidence="2 3">DSM 28246</strain>
    </source>
</reference>
<keyword evidence="3" id="KW-1185">Reference proteome</keyword>
<dbReference type="RefSeq" id="WP_185144005.1">
    <property type="nucleotide sequence ID" value="NZ_JACJVP010000028.1"/>
</dbReference>
<sequence>MEKKQNGPVPIVLDTDIGPDCDDTGALAALHALERRGEADILGVMHCTSSPWGAGCIDAINAYYGRGDIPVGTLKQPGFLETHSRSNYNEAIARRYPNRYCREEAPDAVAEYRRLLAGQKDESVVIAAIGPLRNLRLLLESAPDRWSELDGTALVARKVRRLVAMGGRFPEGMEWNFEMDPASARCVADRWPTPITFCGAEIGDSLLTGARFKRDAPVDHPVRKAYELYLQGEPDRPSWDQATVLCAVRGASDYWERSAAGKAKVRTDGSNGWQSGEGGSHDYLMRKMPDATLAELLEDLMLDK</sequence>
<dbReference type="InterPro" id="IPR036452">
    <property type="entry name" value="Ribo_hydro-like"/>
</dbReference>
<dbReference type="AlphaFoldDB" id="A0A7X0RS75"/>
<evidence type="ECO:0000259" key="1">
    <source>
        <dbReference type="Pfam" id="PF01156"/>
    </source>
</evidence>
<dbReference type="EMBL" id="JACJVP010000028">
    <property type="protein sequence ID" value="MBB6672523.1"/>
    <property type="molecule type" value="Genomic_DNA"/>
</dbReference>
<name>A0A7X0RS75_9BACL</name>
<comment type="caution">
    <text evidence="2">The sequence shown here is derived from an EMBL/GenBank/DDBJ whole genome shotgun (WGS) entry which is preliminary data.</text>
</comment>
<protein>
    <submittedName>
        <fullName evidence="2">Nucleoside hydrolase</fullName>
    </submittedName>
</protein>
<evidence type="ECO:0000313" key="2">
    <source>
        <dbReference type="EMBL" id="MBB6672523.1"/>
    </source>
</evidence>
<proteinExistence type="predicted"/>
<gene>
    <name evidence="2" type="ORF">H7C19_17725</name>
</gene>
<dbReference type="PANTHER" id="PTHR43264:SF1">
    <property type="entry name" value="INOSINE_URIDINE-PREFERRING NUCLEOSIDE HYDROLASE DOMAIN-CONTAINING PROTEIN"/>
    <property type="match status" value="1"/>
</dbReference>